<keyword evidence="3" id="KW-0547">Nucleotide-binding</keyword>
<dbReference type="InterPro" id="IPR003439">
    <property type="entry name" value="ABC_transporter-like_ATP-bd"/>
</dbReference>
<dbReference type="PROSITE" id="PS00211">
    <property type="entry name" value="ABC_TRANSPORTER_1"/>
    <property type="match status" value="1"/>
</dbReference>
<dbReference type="EMBL" id="FOTB01000005">
    <property type="protein sequence ID" value="SFK89613.1"/>
    <property type="molecule type" value="Genomic_DNA"/>
</dbReference>
<dbReference type="AlphaFoldDB" id="A0A0F7D4P1"/>
<keyword evidence="6" id="KW-0328">Glycosyltransferase</keyword>
<reference evidence="8" key="2">
    <citation type="submission" date="2015-04" db="EMBL/GenBank/DDBJ databases">
        <title>Complete genome sequence of Salinicoccus halodurans strain H3B36, isolated from the Qaidam basin of China.</title>
        <authorList>
            <person name="Ma Y."/>
            <person name="Jiang K."/>
            <person name="Xue Y."/>
        </authorList>
    </citation>
    <scope>NUCLEOTIDE SEQUENCE [LARGE SCALE GENOMIC DNA]</scope>
    <source>
        <strain evidence="8">H3B36</strain>
    </source>
</reference>
<dbReference type="PROSITE" id="PS50893">
    <property type="entry name" value="ABC_TRANSPORTER_2"/>
    <property type="match status" value="1"/>
</dbReference>
<reference evidence="7 9" key="3">
    <citation type="submission" date="2016-10" db="EMBL/GenBank/DDBJ databases">
        <authorList>
            <person name="Varghese N."/>
            <person name="Submissions S."/>
        </authorList>
    </citation>
    <scope>NUCLEOTIDE SEQUENCE [LARGE SCALE GENOMIC DNA]</scope>
    <source>
        <strain evidence="7 9">CGMCC 1.6501</strain>
    </source>
</reference>
<keyword evidence="6" id="KW-0808">Transferase</keyword>
<dbReference type="InterPro" id="IPR017871">
    <property type="entry name" value="ABC_transporter-like_CS"/>
</dbReference>
<evidence type="ECO:0000256" key="4">
    <source>
        <dbReference type="ARBA" id="ARBA00022840"/>
    </source>
</evidence>
<gene>
    <name evidence="6" type="ORF">AAT16_10460</name>
    <name evidence="7" type="ORF">SAMN05216235_2363</name>
</gene>
<protein>
    <submittedName>
        <fullName evidence="7">ABC-2 type transport system ATP-binding protein</fullName>
    </submittedName>
    <submittedName>
        <fullName evidence="6">Sodium ABC transporter ATP-binding protein</fullName>
    </submittedName>
</protein>
<evidence type="ECO:0000256" key="1">
    <source>
        <dbReference type="ARBA" id="ARBA00005417"/>
    </source>
</evidence>
<evidence type="ECO:0000313" key="7">
    <source>
        <dbReference type="EMBL" id="SFK89613.1"/>
    </source>
</evidence>
<organism evidence="7 9">
    <name type="scientific">Salinicoccus halodurans</name>
    <dbReference type="NCBI Taxonomy" id="407035"/>
    <lineage>
        <taxon>Bacteria</taxon>
        <taxon>Bacillati</taxon>
        <taxon>Bacillota</taxon>
        <taxon>Bacilli</taxon>
        <taxon>Bacillales</taxon>
        <taxon>Staphylococcaceae</taxon>
        <taxon>Salinicoccus</taxon>
    </lineage>
</organism>
<dbReference type="InterPro" id="IPR050763">
    <property type="entry name" value="ABC_transporter_ATP-binding"/>
</dbReference>
<dbReference type="EMBL" id="CP011366">
    <property type="protein sequence ID" value="AKG74575.1"/>
    <property type="molecule type" value="Genomic_DNA"/>
</dbReference>
<dbReference type="Gene3D" id="3.40.50.300">
    <property type="entry name" value="P-loop containing nucleotide triphosphate hydrolases"/>
    <property type="match status" value="1"/>
</dbReference>
<evidence type="ECO:0000313" key="9">
    <source>
        <dbReference type="Proteomes" id="UP000183090"/>
    </source>
</evidence>
<dbReference type="PANTHER" id="PTHR42711:SF5">
    <property type="entry name" value="ABC TRANSPORTER ATP-BINDING PROTEIN NATA"/>
    <property type="match status" value="1"/>
</dbReference>
<dbReference type="KEGG" id="shv:AAT16_10460"/>
<keyword evidence="4 7" id="KW-0067">ATP-binding</keyword>
<keyword evidence="2" id="KW-0813">Transport</keyword>
<dbReference type="Pfam" id="PF00005">
    <property type="entry name" value="ABC_tran"/>
    <property type="match status" value="1"/>
</dbReference>
<sequence>MSLELKQLTKKFNENIAVDDINLTVPTGSMYGFLGGNGAGKTTTFRMILGLLKQTEGTITYNGNPIDYSVTNRIGYLPEERGLHPKLKVEEQIRYLAQLKGMAKRDIDVKLDEWLERFEVPENRNKRIEKLSKGNQQKIQLIASIIHEPDLIILDEPFSGLDPVNVEILKKSVKELNRKGATIIFSTHRMEHVEELCEELCILNHGAQVVSGNIDQIKSDFGQKEIIIEGDHDISFLSQMPGVLDMKQIRKKTTLKIADEKFAEPIYNEIVKLGYFKRFQVNEPSLNDIFISKVGRQYE</sequence>
<dbReference type="SMART" id="SM00382">
    <property type="entry name" value="AAA"/>
    <property type="match status" value="1"/>
</dbReference>
<proteinExistence type="inferred from homology"/>
<evidence type="ECO:0000256" key="3">
    <source>
        <dbReference type="ARBA" id="ARBA00022741"/>
    </source>
</evidence>
<keyword evidence="8" id="KW-1185">Reference proteome</keyword>
<dbReference type="InterPro" id="IPR003593">
    <property type="entry name" value="AAA+_ATPase"/>
</dbReference>
<comment type="similarity">
    <text evidence="1">Belongs to the ABC transporter superfamily.</text>
</comment>
<dbReference type="Pfam" id="PF13732">
    <property type="entry name" value="DrrA1-3_C"/>
    <property type="match status" value="1"/>
</dbReference>
<dbReference type="OrthoDB" id="9801987at2"/>
<evidence type="ECO:0000256" key="2">
    <source>
        <dbReference type="ARBA" id="ARBA00022448"/>
    </source>
</evidence>
<dbReference type="RefSeq" id="WP_046790757.1">
    <property type="nucleotide sequence ID" value="NZ_CP011366.1"/>
</dbReference>
<dbReference type="InterPro" id="IPR027417">
    <property type="entry name" value="P-loop_NTPase"/>
</dbReference>
<name>A0A0F7D4P1_9STAP</name>
<dbReference type="InterPro" id="IPR025302">
    <property type="entry name" value="DrrA1/2-like_C"/>
</dbReference>
<dbReference type="PANTHER" id="PTHR42711">
    <property type="entry name" value="ABC TRANSPORTER ATP-BINDING PROTEIN"/>
    <property type="match status" value="1"/>
</dbReference>
<dbReference type="Proteomes" id="UP000183090">
    <property type="component" value="Unassembled WGS sequence"/>
</dbReference>
<accession>A0A0F7D4P1</accession>
<evidence type="ECO:0000313" key="6">
    <source>
        <dbReference type="EMBL" id="AKG74575.1"/>
    </source>
</evidence>
<dbReference type="GO" id="GO:0016757">
    <property type="term" value="F:glycosyltransferase activity"/>
    <property type="evidence" value="ECO:0007669"/>
    <property type="project" value="UniProtKB-KW"/>
</dbReference>
<dbReference type="SUPFAM" id="SSF52540">
    <property type="entry name" value="P-loop containing nucleoside triphosphate hydrolases"/>
    <property type="match status" value="1"/>
</dbReference>
<evidence type="ECO:0000259" key="5">
    <source>
        <dbReference type="PROSITE" id="PS50893"/>
    </source>
</evidence>
<reference evidence="6 8" key="1">
    <citation type="journal article" date="2015" name="Int. J. Syst. Evol. Microbiol.">
        <title>Complete genome sequence of Salinicoccus halodurans H3B36, isolated from the Qaidam Basin in China.</title>
        <authorList>
            <person name="Jiang K."/>
            <person name="Xue Y."/>
            <person name="Ma Y."/>
        </authorList>
    </citation>
    <scope>NUCLEOTIDE SEQUENCE [LARGE SCALE GENOMIC DNA]</scope>
    <source>
        <strain evidence="6 8">H3B36</strain>
    </source>
</reference>
<evidence type="ECO:0000313" key="8">
    <source>
        <dbReference type="Proteomes" id="UP000034029"/>
    </source>
</evidence>
<feature type="domain" description="ABC transporter" evidence="5">
    <location>
        <begin position="3"/>
        <end position="230"/>
    </location>
</feature>
<dbReference type="Proteomes" id="UP000034029">
    <property type="component" value="Chromosome"/>
</dbReference>
<dbReference type="GO" id="GO:0005524">
    <property type="term" value="F:ATP binding"/>
    <property type="evidence" value="ECO:0007669"/>
    <property type="project" value="UniProtKB-KW"/>
</dbReference>
<dbReference type="GO" id="GO:0016887">
    <property type="term" value="F:ATP hydrolysis activity"/>
    <property type="evidence" value="ECO:0007669"/>
    <property type="project" value="InterPro"/>
</dbReference>